<proteinExistence type="predicted"/>
<evidence type="ECO:0000313" key="2">
    <source>
        <dbReference type="Proteomes" id="UP000282076"/>
    </source>
</evidence>
<dbReference type="AlphaFoldDB" id="A0A494XPL0"/>
<evidence type="ECO:0000313" key="1">
    <source>
        <dbReference type="EMBL" id="RKP51651.1"/>
    </source>
</evidence>
<dbReference type="Pfam" id="PF20119">
    <property type="entry name" value="DUF6509"/>
    <property type="match status" value="1"/>
</dbReference>
<name>A0A494XPL0_9BACL</name>
<dbReference type="InterPro" id="IPR045424">
    <property type="entry name" value="DUF6509"/>
</dbReference>
<dbReference type="OrthoDB" id="2736409at2"/>
<sequence length="98" mass="11415">MFGVTEYSVELVKDPFQILVGKRYEFIIDLDIDEEDELYSDKGIYIKAIYKVDGEIGSIVSYGLIEKTTDRRLDFDLETEEEAELAAFCQEHYQEAEE</sequence>
<comment type="caution">
    <text evidence="1">The sequence shown here is derived from an EMBL/GenBank/DDBJ whole genome shotgun (WGS) entry which is preliminary data.</text>
</comment>
<dbReference type="RefSeq" id="WP_120978362.1">
    <property type="nucleotide sequence ID" value="NZ_RBZM01000007.1"/>
</dbReference>
<gene>
    <name evidence="1" type="ORF">D7Z26_17935</name>
</gene>
<accession>A0A494XPL0</accession>
<dbReference type="Proteomes" id="UP000282076">
    <property type="component" value="Unassembled WGS sequence"/>
</dbReference>
<reference evidence="1 2" key="1">
    <citation type="submission" date="2018-10" db="EMBL/GenBank/DDBJ databases">
        <title>Cohnella sp. M2MS4P-1, whole genome shotgun sequence.</title>
        <authorList>
            <person name="Tuo L."/>
        </authorList>
    </citation>
    <scope>NUCLEOTIDE SEQUENCE [LARGE SCALE GENOMIC DNA]</scope>
    <source>
        <strain evidence="1 2">M2MS4P-1</strain>
    </source>
</reference>
<dbReference type="EMBL" id="RBZM01000007">
    <property type="protein sequence ID" value="RKP51651.1"/>
    <property type="molecule type" value="Genomic_DNA"/>
</dbReference>
<protein>
    <submittedName>
        <fullName evidence="1">Pullulanase</fullName>
    </submittedName>
</protein>
<organism evidence="1 2">
    <name type="scientific">Cohnella endophytica</name>
    <dbReference type="NCBI Taxonomy" id="2419778"/>
    <lineage>
        <taxon>Bacteria</taxon>
        <taxon>Bacillati</taxon>
        <taxon>Bacillota</taxon>
        <taxon>Bacilli</taxon>
        <taxon>Bacillales</taxon>
        <taxon>Paenibacillaceae</taxon>
        <taxon>Cohnella</taxon>
    </lineage>
</organism>
<keyword evidence="2" id="KW-1185">Reference proteome</keyword>